<keyword evidence="5" id="KW-1185">Reference proteome</keyword>
<sequence>MNQELLFDQSYYLEINEARWQTAQNILGGLSGIATCLDVGCGPGWFTDKLAQRGLKVVGVEGRAELVEVAAQRVPAAMFANVDVTDTKAMGSLPKADLVFCFGLLYHLENPFAAVRSLHALTGKHLLIETQLIPEETPSFRLVAEGQNETQGLRFFAVIPSRSALVKMLYAVGFACVERYTGHIEYPDFIDTPERIHRREVFLAGQRAMSLPDFVVEAEPSAPKVDYSR</sequence>
<dbReference type="RefSeq" id="WP_074765962.1">
    <property type="nucleotide sequence ID" value="NZ_FNWO01000003.1"/>
</dbReference>
<dbReference type="OrthoDB" id="9765084at2"/>
<evidence type="ECO:0000256" key="2">
    <source>
        <dbReference type="ARBA" id="ARBA00022679"/>
    </source>
</evidence>
<dbReference type="PANTHER" id="PTHR43464">
    <property type="entry name" value="METHYLTRANSFERASE"/>
    <property type="match status" value="1"/>
</dbReference>
<evidence type="ECO:0000256" key="1">
    <source>
        <dbReference type="ARBA" id="ARBA00022603"/>
    </source>
</evidence>
<dbReference type="GO" id="GO:0008168">
    <property type="term" value="F:methyltransferase activity"/>
    <property type="evidence" value="ECO:0007669"/>
    <property type="project" value="UniProtKB-KW"/>
</dbReference>
<proteinExistence type="predicted"/>
<dbReference type="CDD" id="cd02440">
    <property type="entry name" value="AdoMet_MTases"/>
    <property type="match status" value="1"/>
</dbReference>
<name>A0A1H6H7W4_MAGFU</name>
<dbReference type="EMBL" id="FNWO01000003">
    <property type="protein sequence ID" value="SEH30285.1"/>
    <property type="molecule type" value="Genomic_DNA"/>
</dbReference>
<dbReference type="SUPFAM" id="SSF53335">
    <property type="entry name" value="S-adenosyl-L-methionine-dependent methyltransferases"/>
    <property type="match status" value="1"/>
</dbReference>
<reference evidence="5" key="1">
    <citation type="submission" date="2016-10" db="EMBL/GenBank/DDBJ databases">
        <authorList>
            <person name="Varghese N."/>
            <person name="Submissions S."/>
        </authorList>
    </citation>
    <scope>NUCLEOTIDE SEQUENCE [LARGE SCALE GENOMIC DNA]</scope>
    <source>
        <strain evidence="5">DSM 13234</strain>
    </source>
</reference>
<keyword evidence="2 4" id="KW-0808">Transferase</keyword>
<organism evidence="4 5">
    <name type="scientific">Magnetospirillum fulvum</name>
    <name type="common">Rhodospirillum fulvum</name>
    <dbReference type="NCBI Taxonomy" id="1082"/>
    <lineage>
        <taxon>Bacteria</taxon>
        <taxon>Pseudomonadati</taxon>
        <taxon>Pseudomonadota</taxon>
        <taxon>Alphaproteobacteria</taxon>
        <taxon>Rhodospirillales</taxon>
        <taxon>Rhodospirillaceae</taxon>
        <taxon>Magnetospirillum</taxon>
    </lineage>
</organism>
<evidence type="ECO:0000313" key="5">
    <source>
        <dbReference type="Proteomes" id="UP000182983"/>
    </source>
</evidence>
<evidence type="ECO:0000256" key="3">
    <source>
        <dbReference type="ARBA" id="ARBA00022691"/>
    </source>
</evidence>
<dbReference type="GO" id="GO:0032259">
    <property type="term" value="P:methylation"/>
    <property type="evidence" value="ECO:0007669"/>
    <property type="project" value="UniProtKB-KW"/>
</dbReference>
<dbReference type="AlphaFoldDB" id="A0A1H6H7W4"/>
<protein>
    <submittedName>
        <fullName evidence="4">Methyltransferase domain-containing protein</fullName>
    </submittedName>
</protein>
<dbReference type="InterPro" id="IPR029063">
    <property type="entry name" value="SAM-dependent_MTases_sf"/>
</dbReference>
<dbReference type="Proteomes" id="UP000182983">
    <property type="component" value="Unassembled WGS sequence"/>
</dbReference>
<keyword evidence="1 4" id="KW-0489">Methyltransferase</keyword>
<accession>A0A1H6H7W4</accession>
<dbReference type="PANTHER" id="PTHR43464:SF19">
    <property type="entry name" value="UBIQUINONE BIOSYNTHESIS O-METHYLTRANSFERASE, MITOCHONDRIAL"/>
    <property type="match status" value="1"/>
</dbReference>
<dbReference type="Gene3D" id="3.40.50.150">
    <property type="entry name" value="Vaccinia Virus protein VP39"/>
    <property type="match status" value="1"/>
</dbReference>
<dbReference type="Pfam" id="PF13489">
    <property type="entry name" value="Methyltransf_23"/>
    <property type="match status" value="1"/>
</dbReference>
<keyword evidence="3" id="KW-0949">S-adenosyl-L-methionine</keyword>
<evidence type="ECO:0000313" key="4">
    <source>
        <dbReference type="EMBL" id="SEH30285.1"/>
    </source>
</evidence>
<gene>
    <name evidence="4" type="ORF">SAMN04244559_00889</name>
</gene>